<dbReference type="InterPro" id="IPR036890">
    <property type="entry name" value="HATPase_C_sf"/>
</dbReference>
<comment type="caution">
    <text evidence="5">The sequence shown here is derived from an EMBL/GenBank/DDBJ whole genome shotgun (WGS) entry which is preliminary data.</text>
</comment>
<dbReference type="Pfam" id="PF13589">
    <property type="entry name" value="HATPase_c_3"/>
    <property type="match status" value="1"/>
</dbReference>
<evidence type="ECO:0000256" key="1">
    <source>
        <dbReference type="ARBA" id="ARBA00006082"/>
    </source>
</evidence>
<dbReference type="InterPro" id="IPR014721">
    <property type="entry name" value="Ribsml_uS5_D2-typ_fold_subgr"/>
</dbReference>
<dbReference type="InterPro" id="IPR020568">
    <property type="entry name" value="Ribosomal_Su5_D2-typ_SF"/>
</dbReference>
<evidence type="ECO:0000313" key="6">
    <source>
        <dbReference type="Proteomes" id="UP000053831"/>
    </source>
</evidence>
<dbReference type="GO" id="GO:0061982">
    <property type="term" value="P:meiosis I cell cycle process"/>
    <property type="evidence" value="ECO:0007669"/>
    <property type="project" value="UniProtKB-ARBA"/>
</dbReference>
<dbReference type="GO" id="GO:0032389">
    <property type="term" value="C:MutLalpha complex"/>
    <property type="evidence" value="ECO:0007669"/>
    <property type="project" value="TreeGrafter"/>
</dbReference>
<dbReference type="SMART" id="SM01340">
    <property type="entry name" value="DNA_mis_repair"/>
    <property type="match status" value="1"/>
</dbReference>
<dbReference type="OrthoDB" id="10263226at2759"/>
<dbReference type="NCBIfam" id="TIGR00585">
    <property type="entry name" value="mutl"/>
    <property type="match status" value="1"/>
</dbReference>
<keyword evidence="6" id="KW-1185">Reference proteome</keyword>
<accession>A0A0M8MXA1</accession>
<dbReference type="PANTHER" id="PTHR10073">
    <property type="entry name" value="DNA MISMATCH REPAIR PROTEIN MLH, PMS, MUTL"/>
    <property type="match status" value="1"/>
</dbReference>
<dbReference type="FunFam" id="3.30.565.10:FF:000017">
    <property type="entry name" value="PMS1 homolog 1, mismatch repair system component"/>
    <property type="match status" value="1"/>
</dbReference>
<keyword evidence="2" id="KW-0227">DNA damage</keyword>
<dbReference type="SUPFAM" id="SSF54211">
    <property type="entry name" value="Ribosomal protein S5 domain 2-like"/>
    <property type="match status" value="1"/>
</dbReference>
<evidence type="ECO:0000256" key="3">
    <source>
        <dbReference type="SAM" id="MobiDB-lite"/>
    </source>
</evidence>
<feature type="region of interest" description="Disordered" evidence="3">
    <location>
        <begin position="465"/>
        <end position="492"/>
    </location>
</feature>
<dbReference type="GO" id="GO:0016887">
    <property type="term" value="F:ATP hydrolysis activity"/>
    <property type="evidence" value="ECO:0007669"/>
    <property type="project" value="InterPro"/>
</dbReference>
<feature type="region of interest" description="Disordered" evidence="3">
    <location>
        <begin position="372"/>
        <end position="440"/>
    </location>
</feature>
<evidence type="ECO:0000256" key="2">
    <source>
        <dbReference type="ARBA" id="ARBA00022763"/>
    </source>
</evidence>
<dbReference type="GO" id="GO:0005524">
    <property type="term" value="F:ATP binding"/>
    <property type="evidence" value="ECO:0007669"/>
    <property type="project" value="InterPro"/>
</dbReference>
<name>A0A0M8MXA1_ESCWE</name>
<dbReference type="PROSITE" id="PS00058">
    <property type="entry name" value="DNA_MISMATCH_REPAIR_1"/>
    <property type="match status" value="1"/>
</dbReference>
<dbReference type="InterPro" id="IPR014762">
    <property type="entry name" value="DNA_mismatch_repair_CS"/>
</dbReference>
<evidence type="ECO:0000313" key="5">
    <source>
        <dbReference type="EMBL" id="KOS20588.1"/>
    </source>
</evidence>
<dbReference type="GO" id="GO:0006298">
    <property type="term" value="P:mismatch repair"/>
    <property type="evidence" value="ECO:0007669"/>
    <property type="project" value="InterPro"/>
</dbReference>
<feature type="domain" description="DNA mismatch repair protein S5" evidence="4">
    <location>
        <begin position="223"/>
        <end position="368"/>
    </location>
</feature>
<dbReference type="GO" id="GO:0030983">
    <property type="term" value="F:mismatched DNA binding"/>
    <property type="evidence" value="ECO:0007669"/>
    <property type="project" value="InterPro"/>
</dbReference>
<dbReference type="PANTHER" id="PTHR10073:SF41">
    <property type="entry name" value="MISMATCH REPAIR PROTEIN, PUTATIVE (AFU_ORTHOLOGUE AFUA_8G05820)-RELATED"/>
    <property type="match status" value="1"/>
</dbReference>
<dbReference type="AlphaFoldDB" id="A0A0M8MXA1"/>
<dbReference type="InterPro" id="IPR038973">
    <property type="entry name" value="MutL/Mlh/Pms-like"/>
</dbReference>
<proteinExistence type="inferred from homology"/>
<comment type="similarity">
    <text evidence="1">Belongs to the DNA mismatch repair MutL/HexB family.</text>
</comment>
<dbReference type="Proteomes" id="UP000053831">
    <property type="component" value="Unassembled WGS sequence"/>
</dbReference>
<gene>
    <name evidence="5" type="ORF">ESCO_005547</name>
</gene>
<evidence type="ECO:0000259" key="4">
    <source>
        <dbReference type="SMART" id="SM01340"/>
    </source>
</evidence>
<dbReference type="STRING" id="150374.A0A0M8MXA1"/>
<dbReference type="InterPro" id="IPR002099">
    <property type="entry name" value="MutL/Mlh/PMS"/>
</dbReference>
<dbReference type="EMBL" id="LGSR01000017">
    <property type="protein sequence ID" value="KOS20588.1"/>
    <property type="molecule type" value="Genomic_DNA"/>
</dbReference>
<dbReference type="GO" id="GO:0140664">
    <property type="term" value="F:ATP-dependent DNA damage sensor activity"/>
    <property type="evidence" value="ECO:0007669"/>
    <property type="project" value="InterPro"/>
</dbReference>
<dbReference type="SUPFAM" id="SSF55874">
    <property type="entry name" value="ATPase domain of HSP90 chaperone/DNA topoisomerase II/histidine kinase"/>
    <property type="match status" value="1"/>
</dbReference>
<dbReference type="Pfam" id="PF01119">
    <property type="entry name" value="DNA_mis_repair"/>
    <property type="match status" value="1"/>
</dbReference>
<organism evidence="5 6">
    <name type="scientific">Escovopsis weberi</name>
    <dbReference type="NCBI Taxonomy" id="150374"/>
    <lineage>
        <taxon>Eukaryota</taxon>
        <taxon>Fungi</taxon>
        <taxon>Dikarya</taxon>
        <taxon>Ascomycota</taxon>
        <taxon>Pezizomycotina</taxon>
        <taxon>Sordariomycetes</taxon>
        <taxon>Hypocreomycetidae</taxon>
        <taxon>Hypocreales</taxon>
        <taxon>Hypocreaceae</taxon>
        <taxon>Escovopsis</taxon>
    </lineage>
</organism>
<dbReference type="Gene3D" id="3.30.565.10">
    <property type="entry name" value="Histidine kinase-like ATPase, C-terminal domain"/>
    <property type="match status" value="1"/>
</dbReference>
<protein>
    <submittedName>
        <fullName evidence="5">PMS1 protein-like protein 1</fullName>
    </submittedName>
</protein>
<sequence>MPITPLPESTARLLGSGVAITSPCDLVKELVDNAIDARATSIEVSISSDSIKQIVVRDDGHGIAPEDLESLGRRSHTSKLRSFDELQTRGGGDTLGFRGEALASANCIASVTITTRTGGDPVASRMTLNSGVGGVKDLTKTSAPVGTTVQVSRLFDKLPVRKHEAIKNGKKSISQVRDLLKAYALARPYLRLSLKVLEDSTGSSSRGAWSYSPNRSPTVHEAVLQIFGKDLASNCVEVFHRLASDRLVPLHVQAPPAISLDALIPKPNRDRIESVRGKGAHISVDGRPVSSTRGFGRKLVKMLKSYLAGAFGSQGSSVPLANPFFRLNISCPPSSYDSNVTPLKDEVIFSDEPRVLECFELMCRETYPGVNANRDRFKSGLTGRQTSRKHLIPTAHNARSPAEKQNGGGDSPIPDPPAPATLDGTSGEPVHGEVPRIRVKSRVNMARTGSNTSLDTVLDQALPAHLPPLSPVREDISPKPKAQSTPKQPVPRYIAESIDRYLQPRRDEDFEIAVDETATIEQVSLSVGRRQ</sequence>
<reference evidence="5 6" key="1">
    <citation type="submission" date="2015-07" db="EMBL/GenBank/DDBJ databases">
        <title>The genome of the fungus Escovopsis weberi, a specialized disease agent of ant agriculture.</title>
        <authorList>
            <person name="de Man T.J."/>
            <person name="Stajich J.E."/>
            <person name="Kubicek C.P."/>
            <person name="Chenthamara K."/>
            <person name="Atanasova L."/>
            <person name="Druzhinina I.S."/>
            <person name="Birnbaum S."/>
            <person name="Barribeau S.M."/>
            <person name="Teiling C."/>
            <person name="Suen G."/>
            <person name="Currie C."/>
            <person name="Gerardo N.M."/>
        </authorList>
    </citation>
    <scope>NUCLEOTIDE SEQUENCE [LARGE SCALE GENOMIC DNA]</scope>
</reference>
<dbReference type="Gene3D" id="3.30.230.10">
    <property type="match status" value="1"/>
</dbReference>
<dbReference type="InterPro" id="IPR013507">
    <property type="entry name" value="DNA_mismatch_S5_2-like"/>
</dbReference>